<name>A0A117MSJ8_9ACTN</name>
<evidence type="ECO:0000313" key="3">
    <source>
        <dbReference type="Proteomes" id="UP000053923"/>
    </source>
</evidence>
<comment type="caution">
    <text evidence="2">The sequence shown here is derived from an EMBL/GenBank/DDBJ whole genome shotgun (WGS) entry which is preliminary data.</text>
</comment>
<dbReference type="RefSeq" id="WP_062704349.1">
    <property type="nucleotide sequence ID" value="NZ_LLZG01000189.1"/>
</dbReference>
<dbReference type="EMBL" id="LLZG01000189">
    <property type="protein sequence ID" value="KUL33477.1"/>
    <property type="molecule type" value="Genomic_DNA"/>
</dbReference>
<feature type="signal peptide" evidence="1">
    <location>
        <begin position="1"/>
        <end position="26"/>
    </location>
</feature>
<organism evidence="2 3">
    <name type="scientific">Streptomyces regalis</name>
    <dbReference type="NCBI Taxonomy" id="68262"/>
    <lineage>
        <taxon>Bacteria</taxon>
        <taxon>Bacillati</taxon>
        <taxon>Actinomycetota</taxon>
        <taxon>Actinomycetes</taxon>
        <taxon>Kitasatosporales</taxon>
        <taxon>Streptomycetaceae</taxon>
        <taxon>Streptomyces</taxon>
    </lineage>
</organism>
<evidence type="ECO:0000256" key="1">
    <source>
        <dbReference type="SAM" id="SignalP"/>
    </source>
</evidence>
<accession>A0A117MSJ8</accession>
<feature type="chain" id="PRO_5007151369" description="Calcium-binding protein" evidence="1">
    <location>
        <begin position="27"/>
        <end position="257"/>
    </location>
</feature>
<evidence type="ECO:0008006" key="4">
    <source>
        <dbReference type="Google" id="ProtNLM"/>
    </source>
</evidence>
<sequence length="257" mass="27338">MRSIAIGAALSGALALAVASAPTAQADESWGGDTTITSVTVNGGKPIVVGISNTVTFSASVTATDPDGIETARVFVWHGGPAEEDTDMTVPFGRPTCTAVDAETKTCVVPFTLDPRDLQKNSWAGQWKVGVDAFDKGNGGISLDAYKYTNIQRYSKLSVNASPEPVAKGKTITVTGKLTRANWETHDYRGYTNQPVKLQFRKAGTDTYTTVKTVYTNSTGNLKTTATAASDGYWRYYFSGTSTTATVKTAGDYVDVR</sequence>
<keyword evidence="1" id="KW-0732">Signal</keyword>
<gene>
    <name evidence="2" type="ORF">ADL12_21735</name>
</gene>
<keyword evidence="3" id="KW-1185">Reference proteome</keyword>
<reference evidence="3" key="1">
    <citation type="submission" date="2015-10" db="EMBL/GenBank/DDBJ databases">
        <authorList>
            <person name="Ju K.-S."/>
            <person name="Doroghazi J.R."/>
            <person name="Metcalf W.W."/>
        </authorList>
    </citation>
    <scope>NUCLEOTIDE SEQUENCE [LARGE SCALE GENOMIC DNA]</scope>
    <source>
        <strain evidence="3">NRRL 3151</strain>
    </source>
</reference>
<proteinExistence type="predicted"/>
<dbReference type="OrthoDB" id="3296851at2"/>
<dbReference type="Proteomes" id="UP000053923">
    <property type="component" value="Unassembled WGS sequence"/>
</dbReference>
<evidence type="ECO:0000313" key="2">
    <source>
        <dbReference type="EMBL" id="KUL33477.1"/>
    </source>
</evidence>
<protein>
    <recommendedName>
        <fullName evidence="4">Calcium-binding protein</fullName>
    </recommendedName>
</protein>
<dbReference type="AlphaFoldDB" id="A0A117MSJ8"/>